<dbReference type="PANTHER" id="PTHR33988">
    <property type="entry name" value="ENDORIBONUCLEASE MAZF-RELATED"/>
    <property type="match status" value="1"/>
</dbReference>
<dbReference type="GO" id="GO:0006402">
    <property type="term" value="P:mRNA catabolic process"/>
    <property type="evidence" value="ECO:0007669"/>
    <property type="project" value="TreeGrafter"/>
</dbReference>
<dbReference type="EMBL" id="RBIE01000007">
    <property type="protein sequence ID" value="RKQ59106.1"/>
    <property type="molecule type" value="Genomic_DNA"/>
</dbReference>
<dbReference type="SUPFAM" id="SSF50118">
    <property type="entry name" value="Cell growth inhibitor/plasmid maintenance toxic component"/>
    <property type="match status" value="1"/>
</dbReference>
<sequence>MEKRSGRYVPDRGDLLWLHFSLQAGHEQAGRRPAICLSPKAYNEKTGLGLFCPVTSKQKGYPFEVPLPPDCPLEGVILSDQVRSLDWRTRKASFITVTPEEVLKEVLDKIELLLFG</sequence>
<dbReference type="Proteomes" id="UP000280881">
    <property type="component" value="Unassembled WGS sequence"/>
</dbReference>
<dbReference type="NCBIfam" id="NF007386">
    <property type="entry name" value="PRK09907.1"/>
    <property type="match status" value="1"/>
</dbReference>
<dbReference type="AlphaFoldDB" id="A0A420W590"/>
<dbReference type="InterPro" id="IPR011067">
    <property type="entry name" value="Plasmid_toxin/cell-grow_inhib"/>
</dbReference>
<dbReference type="Gene3D" id="2.30.30.110">
    <property type="match status" value="1"/>
</dbReference>
<keyword evidence="2" id="KW-1185">Reference proteome</keyword>
<accession>A0A420W590</accession>
<dbReference type="Pfam" id="PF02452">
    <property type="entry name" value="PemK_toxin"/>
    <property type="match status" value="1"/>
</dbReference>
<evidence type="ECO:0000313" key="1">
    <source>
        <dbReference type="EMBL" id="RKQ59106.1"/>
    </source>
</evidence>
<protein>
    <submittedName>
        <fullName evidence="1">mRNA interferase MazF</fullName>
    </submittedName>
</protein>
<dbReference type="InterPro" id="IPR003477">
    <property type="entry name" value="PemK-like"/>
</dbReference>
<reference evidence="1 2" key="1">
    <citation type="submission" date="2018-10" db="EMBL/GenBank/DDBJ databases">
        <title>Genomic Encyclopedia of Type Strains, Phase IV (KMG-IV): sequencing the most valuable type-strain genomes for metagenomic binning, comparative biology and taxonomic classification.</title>
        <authorList>
            <person name="Goeker M."/>
        </authorList>
    </citation>
    <scope>NUCLEOTIDE SEQUENCE [LARGE SCALE GENOMIC DNA]</scope>
    <source>
        <strain evidence="1 2">DSM 15521</strain>
    </source>
</reference>
<dbReference type="GO" id="GO:0003677">
    <property type="term" value="F:DNA binding"/>
    <property type="evidence" value="ECO:0007669"/>
    <property type="project" value="InterPro"/>
</dbReference>
<dbReference type="GO" id="GO:0016075">
    <property type="term" value="P:rRNA catabolic process"/>
    <property type="evidence" value="ECO:0007669"/>
    <property type="project" value="TreeGrafter"/>
</dbReference>
<name>A0A420W590_9BACT</name>
<dbReference type="GO" id="GO:0004521">
    <property type="term" value="F:RNA endonuclease activity"/>
    <property type="evidence" value="ECO:0007669"/>
    <property type="project" value="TreeGrafter"/>
</dbReference>
<proteinExistence type="predicted"/>
<dbReference type="RefSeq" id="WP_121172081.1">
    <property type="nucleotide sequence ID" value="NZ_RBIE01000007.1"/>
</dbReference>
<evidence type="ECO:0000313" key="2">
    <source>
        <dbReference type="Proteomes" id="UP000280881"/>
    </source>
</evidence>
<dbReference type="OrthoDB" id="9808744at2"/>
<dbReference type="PANTHER" id="PTHR33988:SF3">
    <property type="entry name" value="ENDORIBONUCLEASE TOXIN CHPB-RELATED"/>
    <property type="match status" value="1"/>
</dbReference>
<comment type="caution">
    <text evidence="1">The sequence shown here is derived from an EMBL/GenBank/DDBJ whole genome shotgun (WGS) entry which is preliminary data.</text>
</comment>
<gene>
    <name evidence="1" type="ORF">C7457_1746</name>
</gene>
<organism evidence="1 2">
    <name type="scientific">Thermovibrio guaymasensis</name>
    <dbReference type="NCBI Taxonomy" id="240167"/>
    <lineage>
        <taxon>Bacteria</taxon>
        <taxon>Pseudomonadati</taxon>
        <taxon>Aquificota</taxon>
        <taxon>Aquificia</taxon>
        <taxon>Desulfurobacteriales</taxon>
        <taxon>Desulfurobacteriaceae</taxon>
        <taxon>Thermovibrio</taxon>
    </lineage>
</organism>